<reference evidence="1" key="2">
    <citation type="submission" date="2019-06" db="EMBL/GenBank/DDBJ databases">
        <title>Genomics analysis of Aphanomyces spp. identifies a new class of oomycete effector associated with host adaptation.</title>
        <authorList>
            <person name="Gaulin E."/>
        </authorList>
    </citation>
    <scope>NUCLEOTIDE SEQUENCE</scope>
    <source>
        <strain evidence="1">CBS 578.67</strain>
    </source>
</reference>
<evidence type="ECO:0000313" key="1">
    <source>
        <dbReference type="EMBL" id="KAF0710950.1"/>
    </source>
</evidence>
<reference evidence="2 3" key="1">
    <citation type="submission" date="2019-03" db="EMBL/GenBank/DDBJ databases">
        <authorList>
            <person name="Gaulin E."/>
            <person name="Dumas B."/>
        </authorList>
    </citation>
    <scope>NUCLEOTIDE SEQUENCE [LARGE SCALE GENOMIC DNA]</scope>
    <source>
        <strain evidence="2">CBS 568.67</strain>
    </source>
</reference>
<name>A0A485KEI4_9STRA</name>
<dbReference type="Proteomes" id="UP000332933">
    <property type="component" value="Unassembled WGS sequence"/>
</dbReference>
<dbReference type="EMBL" id="VJMH01001821">
    <property type="protein sequence ID" value="KAF0710950.1"/>
    <property type="molecule type" value="Genomic_DNA"/>
</dbReference>
<accession>A0A485KEI4</accession>
<gene>
    <name evidence="2" type="primary">Aste57867_5436</name>
    <name evidence="1" type="ORF">As57867_005423</name>
    <name evidence="2" type="ORF">ASTE57867_5436</name>
</gene>
<dbReference type="PANTHER" id="PTHR31827">
    <property type="entry name" value="EMB|CAB89363.1"/>
    <property type="match status" value="1"/>
</dbReference>
<keyword evidence="3" id="KW-1185">Reference proteome</keyword>
<dbReference type="EMBL" id="CAADRA010001822">
    <property type="protein sequence ID" value="VFT82488.1"/>
    <property type="molecule type" value="Genomic_DNA"/>
</dbReference>
<organism evidence="2 3">
    <name type="scientific">Aphanomyces stellatus</name>
    <dbReference type="NCBI Taxonomy" id="120398"/>
    <lineage>
        <taxon>Eukaryota</taxon>
        <taxon>Sar</taxon>
        <taxon>Stramenopiles</taxon>
        <taxon>Oomycota</taxon>
        <taxon>Saprolegniomycetes</taxon>
        <taxon>Saprolegniales</taxon>
        <taxon>Verrucalvaceae</taxon>
        <taxon>Aphanomyces</taxon>
    </lineage>
</organism>
<dbReference type="OrthoDB" id="69459at2759"/>
<dbReference type="PANTHER" id="PTHR31827:SF1">
    <property type="entry name" value="EMB|CAB89363.1"/>
    <property type="match status" value="1"/>
</dbReference>
<evidence type="ECO:0000313" key="2">
    <source>
        <dbReference type="EMBL" id="VFT82488.1"/>
    </source>
</evidence>
<proteinExistence type="predicted"/>
<sequence>MCDFPDCRKQTVKRNRCAQHGGKRFCWFPNCIENARGGKFCIAHGGVATARLCDVAGCGKHAHLHKKCIRHGGGKHCSVAGCSLHARGRGLCRKHRTTESECVLSSDEQSVDEESLDESILAFLMQPTSPCDKVVDFDWPSTSLFEIEFI</sequence>
<protein>
    <submittedName>
        <fullName evidence="2">Aste57867_5436 protein</fullName>
    </submittedName>
</protein>
<evidence type="ECO:0000313" key="3">
    <source>
        <dbReference type="Proteomes" id="UP000332933"/>
    </source>
</evidence>
<dbReference type="AlphaFoldDB" id="A0A485KEI4"/>